<proteinExistence type="predicted"/>
<dbReference type="AlphaFoldDB" id="A0A4C1YYN7"/>
<name>A0A4C1YYN7_EUMVA</name>
<gene>
    <name evidence="1" type="ORF">EVAR_48918_1</name>
</gene>
<reference evidence="1 2" key="1">
    <citation type="journal article" date="2019" name="Commun. Biol.">
        <title>The bagworm genome reveals a unique fibroin gene that provides high tensile strength.</title>
        <authorList>
            <person name="Kono N."/>
            <person name="Nakamura H."/>
            <person name="Ohtoshi R."/>
            <person name="Tomita M."/>
            <person name="Numata K."/>
            <person name="Arakawa K."/>
        </authorList>
    </citation>
    <scope>NUCLEOTIDE SEQUENCE [LARGE SCALE GENOMIC DNA]</scope>
</reference>
<evidence type="ECO:0000313" key="1">
    <source>
        <dbReference type="EMBL" id="GBP79455.1"/>
    </source>
</evidence>
<keyword evidence="2" id="KW-1185">Reference proteome</keyword>
<accession>A0A4C1YYN7</accession>
<dbReference type="EMBL" id="BGZK01001414">
    <property type="protein sequence ID" value="GBP79455.1"/>
    <property type="molecule type" value="Genomic_DNA"/>
</dbReference>
<sequence length="91" mass="10224">MAPRAGPVKAAIVTLDSGVDIEEDQTLINEKVTVAIISGRDLQNWRCVGLFRGRQADRSIPLPREMGVFEARNKQNHPEERCQRVERVVGQ</sequence>
<protein>
    <submittedName>
        <fullName evidence="1">Uncharacterized protein</fullName>
    </submittedName>
</protein>
<dbReference type="Proteomes" id="UP000299102">
    <property type="component" value="Unassembled WGS sequence"/>
</dbReference>
<comment type="caution">
    <text evidence="1">The sequence shown here is derived from an EMBL/GenBank/DDBJ whole genome shotgun (WGS) entry which is preliminary data.</text>
</comment>
<evidence type="ECO:0000313" key="2">
    <source>
        <dbReference type="Proteomes" id="UP000299102"/>
    </source>
</evidence>
<organism evidence="1 2">
    <name type="scientific">Eumeta variegata</name>
    <name type="common">Bagworm moth</name>
    <name type="synonym">Eumeta japonica</name>
    <dbReference type="NCBI Taxonomy" id="151549"/>
    <lineage>
        <taxon>Eukaryota</taxon>
        <taxon>Metazoa</taxon>
        <taxon>Ecdysozoa</taxon>
        <taxon>Arthropoda</taxon>
        <taxon>Hexapoda</taxon>
        <taxon>Insecta</taxon>
        <taxon>Pterygota</taxon>
        <taxon>Neoptera</taxon>
        <taxon>Endopterygota</taxon>
        <taxon>Lepidoptera</taxon>
        <taxon>Glossata</taxon>
        <taxon>Ditrysia</taxon>
        <taxon>Tineoidea</taxon>
        <taxon>Psychidae</taxon>
        <taxon>Oiketicinae</taxon>
        <taxon>Eumeta</taxon>
    </lineage>
</organism>
<dbReference type="OrthoDB" id="411871at2759"/>